<organism evidence="1 2">
    <name type="scientific">Steinernema glaseri</name>
    <dbReference type="NCBI Taxonomy" id="37863"/>
    <lineage>
        <taxon>Eukaryota</taxon>
        <taxon>Metazoa</taxon>
        <taxon>Ecdysozoa</taxon>
        <taxon>Nematoda</taxon>
        <taxon>Chromadorea</taxon>
        <taxon>Rhabditida</taxon>
        <taxon>Tylenchina</taxon>
        <taxon>Panagrolaimomorpha</taxon>
        <taxon>Strongyloidoidea</taxon>
        <taxon>Steinernematidae</taxon>
        <taxon>Steinernema</taxon>
    </lineage>
</organism>
<dbReference type="AlphaFoldDB" id="A0A1I7YZY4"/>
<reference evidence="2" key="1">
    <citation type="submission" date="2016-11" db="UniProtKB">
        <authorList>
            <consortium name="WormBaseParasite"/>
        </authorList>
    </citation>
    <scope>IDENTIFICATION</scope>
</reference>
<name>A0A1I7YZY4_9BILA</name>
<proteinExistence type="predicted"/>
<evidence type="ECO:0000313" key="1">
    <source>
        <dbReference type="Proteomes" id="UP000095287"/>
    </source>
</evidence>
<protein>
    <submittedName>
        <fullName evidence="2">Type II toxin-antitoxin system HicA family toxin</fullName>
    </submittedName>
</protein>
<dbReference type="Proteomes" id="UP000095287">
    <property type="component" value="Unplaced"/>
</dbReference>
<sequence length="72" mass="8035">MRKNSQPDRLKEVAYTVTKGGHEVHNIVVGSQAKIKPRPGQLVFEPLTDKVERGFATLKEQHNGVKKSLLTV</sequence>
<accession>A0A1I7YZY4</accession>
<keyword evidence="1" id="KW-1185">Reference proteome</keyword>
<dbReference type="WBParaSite" id="L893_g21538.t1">
    <property type="protein sequence ID" value="L893_g21538.t1"/>
    <property type="gene ID" value="L893_g21538"/>
</dbReference>
<evidence type="ECO:0000313" key="2">
    <source>
        <dbReference type="WBParaSite" id="L893_g21538.t1"/>
    </source>
</evidence>